<protein>
    <recommendedName>
        <fullName evidence="3">F-box domain-containing protein</fullName>
    </recommendedName>
</protein>
<evidence type="ECO:0000313" key="5">
    <source>
        <dbReference type="Proteomes" id="UP001153620"/>
    </source>
</evidence>
<feature type="compositionally biased region" description="Low complexity" evidence="2">
    <location>
        <begin position="134"/>
        <end position="159"/>
    </location>
</feature>
<dbReference type="InterPro" id="IPR001810">
    <property type="entry name" value="F-box_dom"/>
</dbReference>
<reference evidence="4" key="2">
    <citation type="submission" date="2022-10" db="EMBL/GenBank/DDBJ databases">
        <authorList>
            <consortium name="ENA_rothamsted_submissions"/>
            <consortium name="culmorum"/>
            <person name="King R."/>
        </authorList>
    </citation>
    <scope>NUCLEOTIDE SEQUENCE</scope>
</reference>
<sequence length="731" mass="80987">MDVNLLQDMKPPGVSSRMDVCSNNVLMNEEITVKEENNKKKCTTTNAANARIITEISSLHDNDSDLLASLPKAEVKLKKLDETKLLMDNNENSLSVDTLIEILSSSNSDSKLPILDNIKSELCEENGSENIIVPPLSSAPSTLSSPSSSSSSKAGFSSPNTSETVPSCKSGPSPKPYISPKKFPSPYSNGGKPMMADLNKKMKQVSRRRSKPKAVYQSQISDNAVGIKLCIKKSINTFKAVPSPNSKSPSPRKRSRKSKSQTSKGKEKGCESDSDDSYVKRRKKPSTMNNNNSNKNSFEEPIEQSGWGKLIPTEVLSEIFKMAIKEEGAIPTACRLTRVCSLWREVSLDTKLWRSVDLSTYFKEKNRTELRLKWFIENRLIDTEELNISFWKVTNTLVVLMKLKESCSGLISIALNGWRALSSDDLNYLTENFPKLARLDLSSINTEMNTSKTAVGLQSLVNAIEKMKERLTHLNLADNRLSGVPQITQALTTFSPNLILLDLSNVKTVAVSHGMLYVEKLQEGCQKLKILRIANSHIQLSNASLQEQMASPGFPDLEELSVASLMDESRLMSDEALQRILKSSTKLKLLDVRGCARLTHDSLIRIPAWDLKHLFLSGCSVTRDVGSGLELIASKWAHSLIEFDLAWATVQIPLDNALRALADKRDESPLNHLNLCGSAVSVEAVKEILDHCKNLNSINLSSCRGLPRGIKRLLQGSVELSELRENLKNEN</sequence>
<dbReference type="SUPFAM" id="SSF81383">
    <property type="entry name" value="F-box domain"/>
    <property type="match status" value="1"/>
</dbReference>
<keyword evidence="5" id="KW-1185">Reference proteome</keyword>
<dbReference type="CDD" id="cd22119">
    <property type="entry name" value="F-box_FBXL6"/>
    <property type="match status" value="1"/>
</dbReference>
<dbReference type="SUPFAM" id="SSF52047">
    <property type="entry name" value="RNI-like"/>
    <property type="match status" value="1"/>
</dbReference>
<dbReference type="EMBL" id="OU895877">
    <property type="protein sequence ID" value="CAG9800910.1"/>
    <property type="molecule type" value="Genomic_DNA"/>
</dbReference>
<keyword evidence="1" id="KW-0833">Ubl conjugation pathway</keyword>
<name>A0A9N9RR50_9DIPT</name>
<dbReference type="InterPro" id="IPR047922">
    <property type="entry name" value="FBXL6_F-box"/>
</dbReference>
<organism evidence="4 5">
    <name type="scientific">Chironomus riparius</name>
    <dbReference type="NCBI Taxonomy" id="315576"/>
    <lineage>
        <taxon>Eukaryota</taxon>
        <taxon>Metazoa</taxon>
        <taxon>Ecdysozoa</taxon>
        <taxon>Arthropoda</taxon>
        <taxon>Hexapoda</taxon>
        <taxon>Insecta</taxon>
        <taxon>Pterygota</taxon>
        <taxon>Neoptera</taxon>
        <taxon>Endopterygota</taxon>
        <taxon>Diptera</taxon>
        <taxon>Nematocera</taxon>
        <taxon>Chironomoidea</taxon>
        <taxon>Chironomidae</taxon>
        <taxon>Chironominae</taxon>
        <taxon>Chironomus</taxon>
    </lineage>
</organism>
<dbReference type="Proteomes" id="UP001153620">
    <property type="component" value="Chromosome 1"/>
</dbReference>
<dbReference type="OrthoDB" id="3134645at2759"/>
<gene>
    <name evidence="4" type="ORF">CHIRRI_LOCUS3847</name>
</gene>
<dbReference type="InterPro" id="IPR032675">
    <property type="entry name" value="LRR_dom_sf"/>
</dbReference>
<evidence type="ECO:0000259" key="3">
    <source>
        <dbReference type="Pfam" id="PF12937"/>
    </source>
</evidence>
<dbReference type="AlphaFoldDB" id="A0A9N9RR50"/>
<dbReference type="PANTHER" id="PTHR13318:SF193">
    <property type="entry name" value="F-BOX_LRR-REPEAT PROTEIN 16"/>
    <property type="match status" value="1"/>
</dbReference>
<dbReference type="InterPro" id="IPR006553">
    <property type="entry name" value="Leu-rich_rpt_Cys-con_subtyp"/>
</dbReference>
<dbReference type="InterPro" id="IPR036047">
    <property type="entry name" value="F-box-like_dom_sf"/>
</dbReference>
<proteinExistence type="predicted"/>
<evidence type="ECO:0000256" key="1">
    <source>
        <dbReference type="ARBA" id="ARBA00022786"/>
    </source>
</evidence>
<dbReference type="Pfam" id="PF12937">
    <property type="entry name" value="F-box-like"/>
    <property type="match status" value="1"/>
</dbReference>
<dbReference type="Gene3D" id="1.20.1280.50">
    <property type="match status" value="1"/>
</dbReference>
<reference evidence="4" key="1">
    <citation type="submission" date="2022-01" db="EMBL/GenBank/DDBJ databases">
        <authorList>
            <person name="King R."/>
        </authorList>
    </citation>
    <scope>NUCLEOTIDE SEQUENCE</scope>
</reference>
<dbReference type="SMART" id="SM00367">
    <property type="entry name" value="LRR_CC"/>
    <property type="match status" value="6"/>
</dbReference>
<dbReference type="Gene3D" id="3.80.10.10">
    <property type="entry name" value="Ribonuclease Inhibitor"/>
    <property type="match status" value="2"/>
</dbReference>
<feature type="region of interest" description="Disordered" evidence="2">
    <location>
        <begin position="239"/>
        <end position="300"/>
    </location>
</feature>
<accession>A0A9N9RR50</accession>
<feature type="compositionally biased region" description="Basic residues" evidence="2">
    <location>
        <begin position="250"/>
        <end position="259"/>
    </location>
</feature>
<dbReference type="PANTHER" id="PTHR13318">
    <property type="entry name" value="PARTNER OF PAIRED, ISOFORM B-RELATED"/>
    <property type="match status" value="1"/>
</dbReference>
<evidence type="ECO:0000313" key="4">
    <source>
        <dbReference type="EMBL" id="CAG9800910.1"/>
    </source>
</evidence>
<feature type="domain" description="F-box" evidence="3">
    <location>
        <begin position="311"/>
        <end position="358"/>
    </location>
</feature>
<evidence type="ECO:0000256" key="2">
    <source>
        <dbReference type="SAM" id="MobiDB-lite"/>
    </source>
</evidence>
<dbReference type="GO" id="GO:0031146">
    <property type="term" value="P:SCF-dependent proteasomal ubiquitin-dependent protein catabolic process"/>
    <property type="evidence" value="ECO:0007669"/>
    <property type="project" value="TreeGrafter"/>
</dbReference>
<feature type="region of interest" description="Disordered" evidence="2">
    <location>
        <begin position="131"/>
        <end position="195"/>
    </location>
</feature>
<dbReference type="GO" id="GO:0019005">
    <property type="term" value="C:SCF ubiquitin ligase complex"/>
    <property type="evidence" value="ECO:0007669"/>
    <property type="project" value="InterPro"/>
</dbReference>